<feature type="disulfide bond" evidence="9">
    <location>
        <begin position="309"/>
        <end position="319"/>
    </location>
</feature>
<evidence type="ECO:0000313" key="12">
    <source>
        <dbReference type="EMBL" id="CAG9581930.1"/>
    </source>
</evidence>
<evidence type="ECO:0000256" key="6">
    <source>
        <dbReference type="ARBA" id="ARBA00022737"/>
    </source>
</evidence>
<feature type="domain" description="EGF-like" evidence="10">
    <location>
        <begin position="306"/>
        <end position="337"/>
    </location>
</feature>
<dbReference type="PANTHER" id="PTHR14949:SF32">
    <property type="entry name" value="WNT INHIBITORY FACTOR 1"/>
    <property type="match status" value="1"/>
</dbReference>
<sequence>MRRNETRFQFLINIYLQILGSMWRSASYMVRVAAGVALVTSLALARRDYRDPDRQNADISLWIDERQVRMFSGISMQVFAIVNGNISPYVLDPNFSHKLPTIPSEVGYVNFTWRSKKRYYYNFDTLTSSDPKVLKPPLLSIKTQGRVPKTSKEFSIFLPCMGNVSGVATFEIGLVIKNGRGYPLKGTPLRLNLKKECAQRGVYLERTGPDPECDKKCANQGWCNSEKICQCPEGYMGQHCRTALCYPQCMNGGNCTAPGVCSCPPGYQGRHCEGGICSQKCLNGGKCIQKDTCECPKGYYGLHCEFSKCVIPCLNGGRCKGVNKCRCPAGLGGNHCEVGRRGGECARACRHGVCRAGVCRCEPGWRGRYCHRNYGGSKFIDTTNIH</sequence>
<dbReference type="Pfam" id="PF12661">
    <property type="entry name" value="hEGF"/>
    <property type="match status" value="2"/>
</dbReference>
<dbReference type="SMART" id="SM00469">
    <property type="entry name" value="WIF"/>
    <property type="match status" value="1"/>
</dbReference>
<dbReference type="InterPro" id="IPR050969">
    <property type="entry name" value="Dev_Signal_Modulators"/>
</dbReference>
<dbReference type="PROSITE" id="PS01186">
    <property type="entry name" value="EGF_2"/>
    <property type="match status" value="1"/>
</dbReference>
<dbReference type="GO" id="GO:0009986">
    <property type="term" value="C:cell surface"/>
    <property type="evidence" value="ECO:0007669"/>
    <property type="project" value="TreeGrafter"/>
</dbReference>
<dbReference type="PROSITE" id="PS00022">
    <property type="entry name" value="EGF_1"/>
    <property type="match status" value="2"/>
</dbReference>
<feature type="disulfide bond" evidence="9">
    <location>
        <begin position="327"/>
        <end position="336"/>
    </location>
</feature>
<keyword evidence="7 9" id="KW-1015">Disulfide bond</keyword>
<dbReference type="Gene3D" id="2.60.40.2170">
    <property type="entry name" value="Wnt, WIF domain"/>
    <property type="match status" value="1"/>
</dbReference>
<dbReference type="PROSITE" id="PS50026">
    <property type="entry name" value="EGF_3"/>
    <property type="match status" value="3"/>
</dbReference>
<reference evidence="12" key="1">
    <citation type="submission" date="2021-09" db="EMBL/GenBank/DDBJ databases">
        <authorList>
            <person name="Martin H S."/>
        </authorList>
    </citation>
    <scope>NUCLEOTIDE SEQUENCE</scope>
</reference>
<evidence type="ECO:0000256" key="1">
    <source>
        <dbReference type="ARBA" id="ARBA00004613"/>
    </source>
</evidence>
<evidence type="ECO:0000256" key="7">
    <source>
        <dbReference type="ARBA" id="ARBA00023157"/>
    </source>
</evidence>
<keyword evidence="2" id="KW-0217">Developmental protein</keyword>
<feature type="domain" description="WIF" evidence="11">
    <location>
        <begin position="61"/>
        <end position="197"/>
    </location>
</feature>
<keyword evidence="8" id="KW-0325">Glycoprotein</keyword>
<keyword evidence="5" id="KW-0732">Signal</keyword>
<dbReference type="OrthoDB" id="10266706at2759"/>
<dbReference type="PROSITE" id="PS50814">
    <property type="entry name" value="WIF"/>
    <property type="match status" value="1"/>
</dbReference>
<protein>
    <submittedName>
        <fullName evidence="12">(African queen) hypothetical protein</fullName>
    </submittedName>
</protein>
<evidence type="ECO:0000256" key="3">
    <source>
        <dbReference type="ARBA" id="ARBA00022525"/>
    </source>
</evidence>
<feature type="domain" description="EGF-like" evidence="10">
    <location>
        <begin position="273"/>
        <end position="305"/>
    </location>
</feature>
<dbReference type="InterPro" id="IPR000742">
    <property type="entry name" value="EGF"/>
</dbReference>
<dbReference type="Gene3D" id="2.10.25.10">
    <property type="entry name" value="Laminin"/>
    <property type="match status" value="4"/>
</dbReference>
<dbReference type="Proteomes" id="UP000789524">
    <property type="component" value="Unassembled WGS sequence"/>
</dbReference>
<keyword evidence="3" id="KW-0964">Secreted</keyword>
<evidence type="ECO:0000256" key="4">
    <source>
        <dbReference type="ARBA" id="ARBA00022536"/>
    </source>
</evidence>
<comment type="caution">
    <text evidence="12">The sequence shown here is derived from an EMBL/GenBank/DDBJ whole genome shotgun (WGS) entry which is preliminary data.</text>
</comment>
<dbReference type="InterPro" id="IPR013032">
    <property type="entry name" value="EGF-like_CS"/>
</dbReference>
<dbReference type="SMART" id="SM00181">
    <property type="entry name" value="EGF"/>
    <property type="match status" value="5"/>
</dbReference>
<evidence type="ECO:0000256" key="8">
    <source>
        <dbReference type="ARBA" id="ARBA00023180"/>
    </source>
</evidence>
<dbReference type="Pfam" id="PF00008">
    <property type="entry name" value="EGF"/>
    <property type="match status" value="1"/>
</dbReference>
<organism evidence="12 13">
    <name type="scientific">Danaus chrysippus</name>
    <name type="common">African queen</name>
    <dbReference type="NCBI Taxonomy" id="151541"/>
    <lineage>
        <taxon>Eukaryota</taxon>
        <taxon>Metazoa</taxon>
        <taxon>Ecdysozoa</taxon>
        <taxon>Arthropoda</taxon>
        <taxon>Hexapoda</taxon>
        <taxon>Insecta</taxon>
        <taxon>Pterygota</taxon>
        <taxon>Neoptera</taxon>
        <taxon>Endopterygota</taxon>
        <taxon>Lepidoptera</taxon>
        <taxon>Glossata</taxon>
        <taxon>Ditrysia</taxon>
        <taxon>Papilionoidea</taxon>
        <taxon>Nymphalidae</taxon>
        <taxon>Danainae</taxon>
        <taxon>Danaini</taxon>
        <taxon>Danaina</taxon>
        <taxon>Danaus</taxon>
        <taxon>Anosia</taxon>
    </lineage>
</organism>
<evidence type="ECO:0000313" key="13">
    <source>
        <dbReference type="Proteomes" id="UP000789524"/>
    </source>
</evidence>
<keyword evidence="13" id="KW-1185">Reference proteome</keyword>
<dbReference type="InterPro" id="IPR038677">
    <property type="entry name" value="WIF_sf"/>
</dbReference>
<dbReference type="GO" id="GO:0005102">
    <property type="term" value="F:signaling receptor binding"/>
    <property type="evidence" value="ECO:0007669"/>
    <property type="project" value="TreeGrafter"/>
</dbReference>
<evidence type="ECO:0000256" key="2">
    <source>
        <dbReference type="ARBA" id="ARBA00022473"/>
    </source>
</evidence>
<evidence type="ECO:0000259" key="11">
    <source>
        <dbReference type="PROSITE" id="PS50814"/>
    </source>
</evidence>
<name>A0A8J2R5M2_9NEOP</name>
<feature type="domain" description="EGF-like" evidence="10">
    <location>
        <begin position="209"/>
        <end position="241"/>
    </location>
</feature>
<evidence type="ECO:0000256" key="9">
    <source>
        <dbReference type="PROSITE-ProRule" id="PRU00076"/>
    </source>
</evidence>
<comment type="subcellular location">
    <subcellularLocation>
        <location evidence="1">Secreted</location>
    </subcellularLocation>
</comment>
<dbReference type="CDD" id="cd00054">
    <property type="entry name" value="EGF_CA"/>
    <property type="match status" value="2"/>
</dbReference>
<keyword evidence="4 9" id="KW-0245">EGF-like domain</keyword>
<feature type="disulfide bond" evidence="9">
    <location>
        <begin position="295"/>
        <end position="304"/>
    </location>
</feature>
<feature type="disulfide bond" evidence="9">
    <location>
        <begin position="213"/>
        <end position="223"/>
    </location>
</feature>
<dbReference type="AlphaFoldDB" id="A0A8J2R5M2"/>
<keyword evidence="6" id="KW-0677">Repeat</keyword>
<feature type="disulfide bond" evidence="9">
    <location>
        <begin position="277"/>
        <end position="287"/>
    </location>
</feature>
<evidence type="ECO:0000259" key="10">
    <source>
        <dbReference type="PROSITE" id="PS50026"/>
    </source>
</evidence>
<dbReference type="Pfam" id="PF02019">
    <property type="entry name" value="WIF"/>
    <property type="match status" value="1"/>
</dbReference>
<dbReference type="SUPFAM" id="SSF57196">
    <property type="entry name" value="EGF/Laminin"/>
    <property type="match status" value="1"/>
</dbReference>
<feature type="disulfide bond" evidence="9">
    <location>
        <begin position="231"/>
        <end position="240"/>
    </location>
</feature>
<comment type="caution">
    <text evidence="9">Lacks conserved residue(s) required for the propagation of feature annotation.</text>
</comment>
<dbReference type="GO" id="GO:0005576">
    <property type="term" value="C:extracellular region"/>
    <property type="evidence" value="ECO:0007669"/>
    <property type="project" value="UniProtKB-SubCell"/>
</dbReference>
<evidence type="ECO:0000256" key="5">
    <source>
        <dbReference type="ARBA" id="ARBA00022729"/>
    </source>
</evidence>
<dbReference type="PANTHER" id="PTHR14949">
    <property type="entry name" value="EGF-LIKE-DOMAIN, MULTIPLE 7, 8"/>
    <property type="match status" value="1"/>
</dbReference>
<proteinExistence type="predicted"/>
<accession>A0A8J2R5M2</accession>
<dbReference type="InterPro" id="IPR003306">
    <property type="entry name" value="WIF"/>
</dbReference>
<dbReference type="EMBL" id="CAKASE010000080">
    <property type="protein sequence ID" value="CAG9581930.1"/>
    <property type="molecule type" value="Genomic_DNA"/>
</dbReference>
<gene>
    <name evidence="12" type="ORF">DCHRY22_LOCUS14340</name>
</gene>